<dbReference type="InterPro" id="IPR029068">
    <property type="entry name" value="Glyas_Bleomycin-R_OHBP_Dase"/>
</dbReference>
<dbReference type="EMBL" id="JAPWGL010000002">
    <property type="protein sequence ID" value="MCZ4222907.1"/>
    <property type="molecule type" value="Genomic_DNA"/>
</dbReference>
<name>A0ABT4KVE8_9SPHI</name>
<accession>A0ABT4KVE8</accession>
<dbReference type="PROSITE" id="PS51819">
    <property type="entry name" value="VOC"/>
    <property type="match status" value="1"/>
</dbReference>
<protein>
    <submittedName>
        <fullName evidence="2">Glyoxalase superfamily protein</fullName>
    </submittedName>
</protein>
<evidence type="ECO:0000259" key="1">
    <source>
        <dbReference type="PROSITE" id="PS51819"/>
    </source>
</evidence>
<dbReference type="Proteomes" id="UP001144341">
    <property type="component" value="Unassembled WGS sequence"/>
</dbReference>
<evidence type="ECO:0000313" key="3">
    <source>
        <dbReference type="Proteomes" id="UP001144341"/>
    </source>
</evidence>
<reference evidence="2" key="1">
    <citation type="submission" date="2022-12" db="EMBL/GenBank/DDBJ databases">
        <title>Genome sequence of SJ11.</title>
        <authorList>
            <person name="Woo H."/>
        </authorList>
    </citation>
    <scope>NUCLEOTIDE SEQUENCE</scope>
    <source>
        <strain evidence="2">SJ11</strain>
    </source>
</reference>
<dbReference type="RefSeq" id="WP_269414709.1">
    <property type="nucleotide sequence ID" value="NZ_JAPWGL010000002.1"/>
</dbReference>
<dbReference type="InterPro" id="IPR037523">
    <property type="entry name" value="VOC_core"/>
</dbReference>
<dbReference type="Gene3D" id="3.10.180.10">
    <property type="entry name" value="2,3-Dihydroxybiphenyl 1,2-Dioxygenase, domain 1"/>
    <property type="match status" value="1"/>
</dbReference>
<dbReference type="InterPro" id="IPR004360">
    <property type="entry name" value="Glyas_Fos-R_dOase_dom"/>
</dbReference>
<proteinExistence type="predicted"/>
<comment type="caution">
    <text evidence="2">The sequence shown here is derived from an EMBL/GenBank/DDBJ whole genome shotgun (WGS) entry which is preliminary data.</text>
</comment>
<feature type="domain" description="VOC" evidence="1">
    <location>
        <begin position="4"/>
        <end position="116"/>
    </location>
</feature>
<gene>
    <name evidence="2" type="ORF">O0931_06310</name>
</gene>
<organism evidence="2 3">
    <name type="scientific">Pedobacter rhodius</name>
    <dbReference type="NCBI Taxonomy" id="3004098"/>
    <lineage>
        <taxon>Bacteria</taxon>
        <taxon>Pseudomonadati</taxon>
        <taxon>Bacteroidota</taxon>
        <taxon>Sphingobacteriia</taxon>
        <taxon>Sphingobacteriales</taxon>
        <taxon>Sphingobacteriaceae</taxon>
        <taxon>Pedobacter</taxon>
    </lineage>
</organism>
<dbReference type="SUPFAM" id="SSF54593">
    <property type="entry name" value="Glyoxalase/Bleomycin resistance protein/Dihydroxybiphenyl dioxygenase"/>
    <property type="match status" value="1"/>
</dbReference>
<keyword evidence="3" id="KW-1185">Reference proteome</keyword>
<dbReference type="Pfam" id="PF00903">
    <property type="entry name" value="Glyoxalase"/>
    <property type="match status" value="1"/>
</dbReference>
<evidence type="ECO:0000313" key="2">
    <source>
        <dbReference type="EMBL" id="MCZ4222907.1"/>
    </source>
</evidence>
<sequence length="121" mass="13411">MKVLSSSVVIHVTDLQKAVNYYTDILGFTYDFKFGDYAGLVYDNVCIHLSGPANPGHKKVPGSAHLCVECDEIDVYYDLITARGAWIDTVLEDRPYGMRDCAVNDPDGNTIVFGKVIYVNV</sequence>